<dbReference type="GO" id="GO:0008168">
    <property type="term" value="F:methyltransferase activity"/>
    <property type="evidence" value="ECO:0007669"/>
    <property type="project" value="UniProtKB-KW"/>
</dbReference>
<dbReference type="InterPro" id="IPR029063">
    <property type="entry name" value="SAM-dependent_MTases_sf"/>
</dbReference>
<protein>
    <submittedName>
        <fullName evidence="2">Methylase</fullName>
    </submittedName>
</protein>
<evidence type="ECO:0000313" key="2">
    <source>
        <dbReference type="EMBL" id="BBA34846.1"/>
    </source>
</evidence>
<dbReference type="Gene3D" id="3.40.50.150">
    <property type="entry name" value="Vaccinia Virus protein VP39"/>
    <property type="match status" value="1"/>
</dbReference>
<dbReference type="EMBL" id="AP017928">
    <property type="protein sequence ID" value="BBA34846.1"/>
    <property type="molecule type" value="Genomic_DNA"/>
</dbReference>
<dbReference type="PANTHER" id="PTHR42912">
    <property type="entry name" value="METHYLTRANSFERASE"/>
    <property type="match status" value="1"/>
</dbReference>
<keyword evidence="3" id="KW-1185">Reference proteome</keyword>
<dbReference type="RefSeq" id="WP_119630165.1">
    <property type="nucleotide sequence ID" value="NZ_AP017928.1"/>
</dbReference>
<keyword evidence="2" id="KW-0489">Methyltransferase</keyword>
<gene>
    <name evidence="2" type="ORF">sS8_2901</name>
</gene>
<evidence type="ECO:0000313" key="3">
    <source>
        <dbReference type="Proteomes" id="UP000266313"/>
    </source>
</evidence>
<dbReference type="CDD" id="cd02440">
    <property type="entry name" value="AdoMet_MTases"/>
    <property type="match status" value="1"/>
</dbReference>
<reference evidence="2 3" key="1">
    <citation type="submission" date="2016-12" db="EMBL/GenBank/DDBJ databases">
        <title>Genome sequencing of Methylocaldum marinum.</title>
        <authorList>
            <person name="Takeuchi M."/>
            <person name="Kamagata Y."/>
            <person name="Hiraoka S."/>
            <person name="Oshima K."/>
            <person name="Hattori M."/>
            <person name="Iwasaki W."/>
        </authorList>
    </citation>
    <scope>NUCLEOTIDE SEQUENCE [LARGE SCALE GENOMIC DNA]</scope>
    <source>
        <strain evidence="2 3">S8</strain>
    </source>
</reference>
<accession>A0A250KTI2</accession>
<dbReference type="InterPro" id="IPR041698">
    <property type="entry name" value="Methyltransf_25"/>
</dbReference>
<dbReference type="KEGG" id="mmai:sS8_2901"/>
<dbReference type="Pfam" id="PF13649">
    <property type="entry name" value="Methyltransf_25"/>
    <property type="match status" value="1"/>
</dbReference>
<dbReference type="InterPro" id="IPR050508">
    <property type="entry name" value="Methyltransf_Superfamily"/>
</dbReference>
<dbReference type="GO" id="GO:0032259">
    <property type="term" value="P:methylation"/>
    <property type="evidence" value="ECO:0007669"/>
    <property type="project" value="UniProtKB-KW"/>
</dbReference>
<dbReference type="AlphaFoldDB" id="A0A250KTI2"/>
<sequence length="230" mass="25940">MASSDEVSRLIRVYREYEQRDSWSDLNAGNRTILEERRRVLGRILAEHGLLPLADRRILDVGCGQGQVLASLMAYGAAPGNLFGLDLLPQRIEIAKQRFPEIHFRQGNAECLAFVDGFFDLVLLFTVFSSILDAQMALNVSQEVRRILKPGGAVLWYDFRYNNPNNPNVRGVSRKAVATLFPDFSLHLDTITLLPPLARHLGRATSWLYPVLSALPVLRTHYMGLLIKPK</sequence>
<dbReference type="SUPFAM" id="SSF53335">
    <property type="entry name" value="S-adenosyl-L-methionine-dependent methyltransferases"/>
    <property type="match status" value="1"/>
</dbReference>
<keyword evidence="2" id="KW-0808">Transferase</keyword>
<proteinExistence type="predicted"/>
<name>A0A250KTI2_9GAMM</name>
<organism evidence="2 3">
    <name type="scientific">Methylocaldum marinum</name>
    <dbReference type="NCBI Taxonomy" id="1432792"/>
    <lineage>
        <taxon>Bacteria</taxon>
        <taxon>Pseudomonadati</taxon>
        <taxon>Pseudomonadota</taxon>
        <taxon>Gammaproteobacteria</taxon>
        <taxon>Methylococcales</taxon>
        <taxon>Methylococcaceae</taxon>
        <taxon>Methylocaldum</taxon>
    </lineage>
</organism>
<dbReference type="OrthoDB" id="9760689at2"/>
<dbReference type="Proteomes" id="UP000266313">
    <property type="component" value="Chromosome"/>
</dbReference>
<evidence type="ECO:0000259" key="1">
    <source>
        <dbReference type="Pfam" id="PF13649"/>
    </source>
</evidence>
<feature type="domain" description="Methyltransferase" evidence="1">
    <location>
        <begin position="58"/>
        <end position="152"/>
    </location>
</feature>